<dbReference type="AlphaFoldDB" id="A0A7S1AUT6"/>
<proteinExistence type="inferred from homology"/>
<sequence length="400" mass="44842">MAQALSSWIRHFEHLALSMSDGQEDEYDDDAPVVIIDNGSGVCKAGLSTSQQPTVVFPEIIGRPRERWKPSLDMDFYCGDEVAEHRSKLSVSYPLQNGIIENFEEMQWLWDYTFKALGVNAGEHPVLLTEPPYNPRPNRERMVEIMFEYYMVPTLNISIQGVLALLGQGRTTGLVLDSGEGVTHTIPIFDGFGYTPHIKRLDLAGRDLNTLLAKLLAQEGNSLTTTEAQHHVRIMKETFCYCALDPASEFAEAVQYKLPDGREVTLTDERWKCPEALFNPSMAGIESQGVASIVWESISKCDIDVRRTLLNNVVLSGGSTMFPGFSERLAKDLREKAPTAAQANIKVVQTRDQNQKYAVWSGAQVFASLRGMQDDQWMTIEDYDEFGASFIHDKIAVKFS</sequence>
<keyword evidence="4" id="KW-0067">ATP-binding</keyword>
<evidence type="ECO:0000256" key="1">
    <source>
        <dbReference type="ARBA" id="ARBA00004245"/>
    </source>
</evidence>
<dbReference type="GO" id="GO:0005524">
    <property type="term" value="F:ATP binding"/>
    <property type="evidence" value="ECO:0007669"/>
    <property type="project" value="UniProtKB-KW"/>
</dbReference>
<evidence type="ECO:0008006" key="9">
    <source>
        <dbReference type="Google" id="ProtNLM"/>
    </source>
</evidence>
<evidence type="ECO:0000256" key="3">
    <source>
        <dbReference type="ARBA" id="ARBA00022741"/>
    </source>
</evidence>
<dbReference type="PROSITE" id="PS01132">
    <property type="entry name" value="ACTINS_ACT_LIKE"/>
    <property type="match status" value="1"/>
</dbReference>
<dbReference type="Gene3D" id="3.30.420.40">
    <property type="match status" value="2"/>
</dbReference>
<gene>
    <name evidence="8" type="ORF">NSCI0253_LOCUS40338</name>
</gene>
<dbReference type="PRINTS" id="PR00190">
    <property type="entry name" value="ACTIN"/>
</dbReference>
<dbReference type="PANTHER" id="PTHR11937">
    <property type="entry name" value="ACTIN"/>
    <property type="match status" value="1"/>
</dbReference>
<dbReference type="EMBL" id="HBFQ01056849">
    <property type="protein sequence ID" value="CAD8865983.1"/>
    <property type="molecule type" value="Transcribed_RNA"/>
</dbReference>
<dbReference type="SUPFAM" id="SSF53067">
    <property type="entry name" value="Actin-like ATPase domain"/>
    <property type="match status" value="2"/>
</dbReference>
<dbReference type="InterPro" id="IPR043129">
    <property type="entry name" value="ATPase_NBD"/>
</dbReference>
<evidence type="ECO:0000256" key="2">
    <source>
        <dbReference type="ARBA" id="ARBA00022490"/>
    </source>
</evidence>
<accession>A0A7S1AUT6</accession>
<evidence type="ECO:0000256" key="7">
    <source>
        <dbReference type="RuleBase" id="RU000487"/>
    </source>
</evidence>
<dbReference type="Pfam" id="PF00022">
    <property type="entry name" value="Actin"/>
    <property type="match status" value="1"/>
</dbReference>
<keyword evidence="2" id="KW-0963">Cytoplasm</keyword>
<comment type="subcellular location">
    <subcellularLocation>
        <location evidence="1">Cytoplasm</location>
        <location evidence="1">Cytoskeleton</location>
    </subcellularLocation>
</comment>
<dbReference type="FunFam" id="3.90.640.10:FF:000007">
    <property type="entry name" value="Actin like 7B"/>
    <property type="match status" value="1"/>
</dbReference>
<dbReference type="InterPro" id="IPR020902">
    <property type="entry name" value="Actin/actin-like_CS"/>
</dbReference>
<organism evidence="8">
    <name type="scientific">Noctiluca scintillans</name>
    <name type="common">Sea sparkle</name>
    <name type="synonym">Red tide dinoflagellate</name>
    <dbReference type="NCBI Taxonomy" id="2966"/>
    <lineage>
        <taxon>Eukaryota</taxon>
        <taxon>Sar</taxon>
        <taxon>Alveolata</taxon>
        <taxon>Dinophyceae</taxon>
        <taxon>Noctilucales</taxon>
        <taxon>Noctilucaceae</taxon>
        <taxon>Noctiluca</taxon>
    </lineage>
</organism>
<protein>
    <recommendedName>
        <fullName evidence="9">Actin</fullName>
    </recommendedName>
</protein>
<comment type="similarity">
    <text evidence="7">Belongs to the actin family.</text>
</comment>
<evidence type="ECO:0000256" key="6">
    <source>
        <dbReference type="ARBA" id="ARBA00049360"/>
    </source>
</evidence>
<dbReference type="InterPro" id="IPR004000">
    <property type="entry name" value="Actin"/>
</dbReference>
<dbReference type="SMART" id="SM00268">
    <property type="entry name" value="ACTIN"/>
    <property type="match status" value="1"/>
</dbReference>
<name>A0A7S1AUT6_NOCSC</name>
<evidence type="ECO:0000256" key="4">
    <source>
        <dbReference type="ARBA" id="ARBA00022840"/>
    </source>
</evidence>
<keyword evidence="5" id="KW-0206">Cytoskeleton</keyword>
<keyword evidence="3" id="KW-0547">Nucleotide-binding</keyword>
<dbReference type="GO" id="GO:0005856">
    <property type="term" value="C:cytoskeleton"/>
    <property type="evidence" value="ECO:0007669"/>
    <property type="project" value="UniProtKB-SubCell"/>
</dbReference>
<reference evidence="8" key="1">
    <citation type="submission" date="2021-01" db="EMBL/GenBank/DDBJ databases">
        <authorList>
            <person name="Corre E."/>
            <person name="Pelletier E."/>
            <person name="Niang G."/>
            <person name="Scheremetjew M."/>
            <person name="Finn R."/>
            <person name="Kale V."/>
            <person name="Holt S."/>
            <person name="Cochrane G."/>
            <person name="Meng A."/>
            <person name="Brown T."/>
            <person name="Cohen L."/>
        </authorList>
    </citation>
    <scope>NUCLEOTIDE SEQUENCE</scope>
</reference>
<dbReference type="FunFam" id="3.30.420.40:FF:000148">
    <property type="entry name" value="Actin, alpha skeletal muscle"/>
    <property type="match status" value="1"/>
</dbReference>
<evidence type="ECO:0000256" key="5">
    <source>
        <dbReference type="ARBA" id="ARBA00023212"/>
    </source>
</evidence>
<comment type="catalytic activity">
    <reaction evidence="6">
        <text>ATP + H2O = ADP + phosphate + H(+)</text>
        <dbReference type="Rhea" id="RHEA:13065"/>
        <dbReference type="ChEBI" id="CHEBI:15377"/>
        <dbReference type="ChEBI" id="CHEBI:15378"/>
        <dbReference type="ChEBI" id="CHEBI:30616"/>
        <dbReference type="ChEBI" id="CHEBI:43474"/>
        <dbReference type="ChEBI" id="CHEBI:456216"/>
    </reaction>
</comment>
<dbReference type="Gene3D" id="3.90.640.10">
    <property type="entry name" value="Actin, Chain A, domain 4"/>
    <property type="match status" value="1"/>
</dbReference>
<evidence type="ECO:0000313" key="8">
    <source>
        <dbReference type="EMBL" id="CAD8865983.1"/>
    </source>
</evidence>